<sequence>MCFYVVRCEDLCAFCAEVFFFFLFSNCSRLRALSGRSFFFFLLLFPHVLCISIFLCLCLLSEALRCNRCVPITAGGRCTNLVETCQGKDDVCAYVIFTFPKYSYFKRCMRGADAFALTSVPNVKVYTCSTDRCN</sequence>
<dbReference type="STRING" id="8154.ENSACLP00000034625"/>
<reference evidence="2" key="2">
    <citation type="submission" date="2025-08" db="UniProtKB">
        <authorList>
            <consortium name="Ensembl"/>
        </authorList>
    </citation>
    <scope>IDENTIFICATION</scope>
</reference>
<keyword evidence="1" id="KW-0812">Transmembrane</keyword>
<dbReference type="Proteomes" id="UP000265100">
    <property type="component" value="Chromosome 3"/>
</dbReference>
<proteinExistence type="predicted"/>
<evidence type="ECO:0000313" key="3">
    <source>
        <dbReference type="Proteomes" id="UP000265100"/>
    </source>
</evidence>
<keyword evidence="1" id="KW-0472">Membrane</keyword>
<dbReference type="Ensembl" id="ENSACLT00000035446.2">
    <property type="protein sequence ID" value="ENSACLP00000034625.1"/>
    <property type="gene ID" value="ENSACLG00000023435.2"/>
</dbReference>
<reference evidence="2" key="3">
    <citation type="submission" date="2025-09" db="UniProtKB">
        <authorList>
            <consortium name="Ensembl"/>
        </authorList>
    </citation>
    <scope>IDENTIFICATION</scope>
</reference>
<reference evidence="2" key="1">
    <citation type="submission" date="2018-05" db="EMBL/GenBank/DDBJ databases">
        <authorList>
            <person name="Datahose"/>
        </authorList>
    </citation>
    <scope>NUCLEOTIDE SEQUENCE</scope>
</reference>
<feature type="transmembrane region" description="Helical" evidence="1">
    <location>
        <begin position="38"/>
        <end position="60"/>
    </location>
</feature>
<evidence type="ECO:0000256" key="1">
    <source>
        <dbReference type="SAM" id="Phobius"/>
    </source>
</evidence>
<evidence type="ECO:0000313" key="2">
    <source>
        <dbReference type="Ensembl" id="ENSACLP00000034625.1"/>
    </source>
</evidence>
<dbReference type="InterPro" id="IPR045860">
    <property type="entry name" value="Snake_toxin-like_sf"/>
</dbReference>
<evidence type="ECO:0008006" key="4">
    <source>
        <dbReference type="Google" id="ProtNLM"/>
    </source>
</evidence>
<name>A0A3P8QY76_ASTCA</name>
<keyword evidence="3" id="KW-1185">Reference proteome</keyword>
<dbReference type="SUPFAM" id="SSF57302">
    <property type="entry name" value="Snake toxin-like"/>
    <property type="match status" value="1"/>
</dbReference>
<keyword evidence="1" id="KW-1133">Transmembrane helix</keyword>
<protein>
    <recommendedName>
        <fullName evidence="4">UPAR/Ly6 domain-containing protein</fullName>
    </recommendedName>
</protein>
<dbReference type="GeneTree" id="ENSGT00920000150296"/>
<dbReference type="Bgee" id="ENSACLG00000023435">
    <property type="expression patterns" value="Expressed in spleen and 1 other cell type or tissue"/>
</dbReference>
<organism evidence="2 3">
    <name type="scientific">Astatotilapia calliptera</name>
    <name type="common">Eastern happy</name>
    <name type="synonym">Chromis callipterus</name>
    <dbReference type="NCBI Taxonomy" id="8154"/>
    <lineage>
        <taxon>Eukaryota</taxon>
        <taxon>Metazoa</taxon>
        <taxon>Chordata</taxon>
        <taxon>Craniata</taxon>
        <taxon>Vertebrata</taxon>
        <taxon>Euteleostomi</taxon>
        <taxon>Actinopterygii</taxon>
        <taxon>Neopterygii</taxon>
        <taxon>Teleostei</taxon>
        <taxon>Neoteleostei</taxon>
        <taxon>Acanthomorphata</taxon>
        <taxon>Ovalentaria</taxon>
        <taxon>Cichlomorphae</taxon>
        <taxon>Cichliformes</taxon>
        <taxon>Cichlidae</taxon>
        <taxon>African cichlids</taxon>
        <taxon>Pseudocrenilabrinae</taxon>
        <taxon>Haplochromini</taxon>
        <taxon>Astatotilapia</taxon>
    </lineage>
</organism>
<dbReference type="AlphaFoldDB" id="A0A3P8QY76"/>
<accession>A0A3P8QY76</accession>